<evidence type="ECO:0000313" key="2">
    <source>
        <dbReference type="Proteomes" id="UP000034034"/>
    </source>
</evidence>
<dbReference type="KEGG" id="sxi:SXIM_12340"/>
<dbReference type="HOGENOM" id="CLU_3258778_0_0_11"/>
<organism evidence="1 2">
    <name type="scientific">Streptomyces xiamenensis</name>
    <dbReference type="NCBI Taxonomy" id="408015"/>
    <lineage>
        <taxon>Bacteria</taxon>
        <taxon>Bacillati</taxon>
        <taxon>Actinomycetota</taxon>
        <taxon>Actinomycetes</taxon>
        <taxon>Kitasatosporales</taxon>
        <taxon>Streptomycetaceae</taxon>
        <taxon>Streptomyces</taxon>
    </lineage>
</organism>
<dbReference type="Proteomes" id="UP000034034">
    <property type="component" value="Chromosome"/>
</dbReference>
<name>A0A0F7FRF1_9ACTN</name>
<accession>A0A0F7FRF1</accession>
<sequence>MVRRTRAALIRPDGHVAWASGDSRDTVLVDDLTSVLATTHRG</sequence>
<keyword evidence="2" id="KW-1185">Reference proteome</keyword>
<dbReference type="STRING" id="408015.SXIM_12340"/>
<protein>
    <submittedName>
        <fullName evidence="1">Uncharacterized protein</fullName>
    </submittedName>
</protein>
<dbReference type="AlphaFoldDB" id="A0A0F7FRF1"/>
<proteinExistence type="predicted"/>
<dbReference type="Gene3D" id="3.40.30.120">
    <property type="match status" value="1"/>
</dbReference>
<dbReference type="EMBL" id="CP009922">
    <property type="protein sequence ID" value="AKG42618.1"/>
    <property type="molecule type" value="Genomic_DNA"/>
</dbReference>
<dbReference type="PATRIC" id="fig|408015.6.peg.1267"/>
<dbReference type="RefSeq" id="WP_281289035.1">
    <property type="nucleotide sequence ID" value="NZ_CP009922.3"/>
</dbReference>
<gene>
    <name evidence="1" type="ORF">SXIM_12340</name>
</gene>
<dbReference type="Pfam" id="PF21274">
    <property type="entry name" value="Rng_hyd_C"/>
    <property type="match status" value="1"/>
</dbReference>
<evidence type="ECO:0000313" key="1">
    <source>
        <dbReference type="EMBL" id="AKG42618.1"/>
    </source>
</evidence>
<reference evidence="1" key="1">
    <citation type="submission" date="2019-08" db="EMBL/GenBank/DDBJ databases">
        <title>Complete genome sequence of a mangrove-derived Streptomyces xiamenensis.</title>
        <authorList>
            <person name="Xu J."/>
        </authorList>
    </citation>
    <scope>NUCLEOTIDE SEQUENCE</scope>
    <source>
        <strain evidence="1">318</strain>
    </source>
</reference>